<gene>
    <name evidence="3" type="ORF">SAMN04488109_1560</name>
</gene>
<dbReference type="InterPro" id="IPR039447">
    <property type="entry name" value="UreH-like_TM_dom"/>
</dbReference>
<feature type="transmembrane region" description="Helical" evidence="1">
    <location>
        <begin position="122"/>
        <end position="144"/>
    </location>
</feature>
<dbReference type="PANTHER" id="PTHR42208">
    <property type="entry name" value="HEAVY METAL TRANSPORTER-RELATED"/>
    <property type="match status" value="1"/>
</dbReference>
<dbReference type="PANTHER" id="PTHR42208:SF1">
    <property type="entry name" value="HEAVY METAL TRANSPORTER"/>
    <property type="match status" value="1"/>
</dbReference>
<proteinExistence type="predicted"/>
<feature type="transmembrane region" description="Helical" evidence="1">
    <location>
        <begin position="192"/>
        <end position="212"/>
    </location>
</feature>
<dbReference type="AlphaFoldDB" id="A0A1M5M535"/>
<dbReference type="STRING" id="947013.SAMN04488109_1560"/>
<sequence length="228" mass="24371">MWYTALLIGLTGSLHCAGMCSPLLMAVTNLTPAVALNRALYNGGRILTYGLLGAAASSAGSFFPVARYQNILSIAFGIILILAAVLRIERFNIPVLMKGANIITAWIKSKFAFFLARKSSPAIFLMGMLNGFLPCGMTLLALGYCMMLNGPVEGFNFMLLFGAGTLPVMIGLAPVILLGIKKFKLSVQTATTSLMILSGVILIARIFIHAGIEASHHNGEMIDIVLCR</sequence>
<accession>A0A1M5M535</accession>
<evidence type="ECO:0000256" key="1">
    <source>
        <dbReference type="SAM" id="Phobius"/>
    </source>
</evidence>
<dbReference type="OrthoDB" id="594443at2"/>
<protein>
    <recommendedName>
        <fullName evidence="2">Urease accessory protein UreH-like transmembrane domain-containing protein</fullName>
    </recommendedName>
</protein>
<reference evidence="3 4" key="1">
    <citation type="submission" date="2016-11" db="EMBL/GenBank/DDBJ databases">
        <authorList>
            <person name="Jaros S."/>
            <person name="Januszkiewicz K."/>
            <person name="Wedrychowicz H."/>
        </authorList>
    </citation>
    <scope>NUCLEOTIDE SEQUENCE [LARGE SCALE GENOMIC DNA]</scope>
    <source>
        <strain evidence="3 4">DSM 24574</strain>
    </source>
</reference>
<dbReference type="Proteomes" id="UP000184212">
    <property type="component" value="Unassembled WGS sequence"/>
</dbReference>
<evidence type="ECO:0000259" key="2">
    <source>
        <dbReference type="Pfam" id="PF13386"/>
    </source>
</evidence>
<dbReference type="Pfam" id="PF13386">
    <property type="entry name" value="DsbD_2"/>
    <property type="match status" value="1"/>
</dbReference>
<feature type="transmembrane region" description="Helical" evidence="1">
    <location>
        <begin position="156"/>
        <end position="180"/>
    </location>
</feature>
<keyword evidence="1" id="KW-1133">Transmembrane helix</keyword>
<organism evidence="3 4">
    <name type="scientific">Chryseolinea serpens</name>
    <dbReference type="NCBI Taxonomy" id="947013"/>
    <lineage>
        <taxon>Bacteria</taxon>
        <taxon>Pseudomonadati</taxon>
        <taxon>Bacteroidota</taxon>
        <taxon>Cytophagia</taxon>
        <taxon>Cytophagales</taxon>
        <taxon>Fulvivirgaceae</taxon>
        <taxon>Chryseolinea</taxon>
    </lineage>
</organism>
<dbReference type="EMBL" id="FQWQ01000001">
    <property type="protein sequence ID" value="SHG72350.1"/>
    <property type="molecule type" value="Genomic_DNA"/>
</dbReference>
<keyword evidence="1" id="KW-0472">Membrane</keyword>
<evidence type="ECO:0000313" key="3">
    <source>
        <dbReference type="EMBL" id="SHG72350.1"/>
    </source>
</evidence>
<evidence type="ECO:0000313" key="4">
    <source>
        <dbReference type="Proteomes" id="UP000184212"/>
    </source>
</evidence>
<feature type="domain" description="Urease accessory protein UreH-like transmembrane" evidence="2">
    <location>
        <begin position="4"/>
        <end position="200"/>
    </location>
</feature>
<feature type="transmembrane region" description="Helical" evidence="1">
    <location>
        <begin position="71"/>
        <end position="88"/>
    </location>
</feature>
<name>A0A1M5M535_9BACT</name>
<keyword evidence="4" id="KW-1185">Reference proteome</keyword>
<dbReference type="RefSeq" id="WP_073132514.1">
    <property type="nucleotide sequence ID" value="NZ_FQWQ01000001.1"/>
</dbReference>
<keyword evidence="1" id="KW-0812">Transmembrane</keyword>